<dbReference type="PROSITE" id="PS50995">
    <property type="entry name" value="HTH_MARR_2"/>
    <property type="match status" value="1"/>
</dbReference>
<dbReference type="PANTHER" id="PTHR42756:SF1">
    <property type="entry name" value="TRANSCRIPTIONAL REPRESSOR OF EMRAB OPERON"/>
    <property type="match status" value="1"/>
</dbReference>
<keyword evidence="3" id="KW-0804">Transcription</keyword>
<evidence type="ECO:0000259" key="5">
    <source>
        <dbReference type="PROSITE" id="PS50995"/>
    </source>
</evidence>
<feature type="domain" description="HTH marR-type" evidence="5">
    <location>
        <begin position="1"/>
        <end position="139"/>
    </location>
</feature>
<evidence type="ECO:0000313" key="7">
    <source>
        <dbReference type="Proteomes" id="UP000006854"/>
    </source>
</evidence>
<dbReference type="eggNOG" id="COG1846">
    <property type="taxonomic scope" value="Bacteria"/>
</dbReference>
<dbReference type="InterPro" id="IPR000835">
    <property type="entry name" value="HTH_MarR-typ"/>
</dbReference>
<evidence type="ECO:0000256" key="4">
    <source>
        <dbReference type="SAM" id="MobiDB-lite"/>
    </source>
</evidence>
<dbReference type="Proteomes" id="UP000006854">
    <property type="component" value="Chromosome"/>
</dbReference>
<dbReference type="Gene3D" id="1.10.10.10">
    <property type="entry name" value="Winged helix-like DNA-binding domain superfamily/Winged helix DNA-binding domain"/>
    <property type="match status" value="1"/>
</dbReference>
<dbReference type="Pfam" id="PF12802">
    <property type="entry name" value="MarR_2"/>
    <property type="match status" value="1"/>
</dbReference>
<dbReference type="STRING" id="953739.SVEN_7398"/>
<evidence type="ECO:0000256" key="3">
    <source>
        <dbReference type="ARBA" id="ARBA00023163"/>
    </source>
</evidence>
<dbReference type="PRINTS" id="PR00598">
    <property type="entry name" value="HTHMARR"/>
</dbReference>
<sequence length="188" mass="20093">MELCGRIQRLARVIDKSVKASAAAHGVEHGEFDVLTTLQRSGPPYALTAGAFLKASMVTSGAITNRIDRMEAKGLVERVRDTADRRTIKIRLTDHGHEVTCAAFADHLANYARLLADVDRDLVAQTAAGLRQILETLGDTGIGVTAARIGPRGPAPAAPPGPRNDPPREPNYAPGERRRAPPALTPHS</sequence>
<feature type="region of interest" description="Disordered" evidence="4">
    <location>
        <begin position="145"/>
        <end position="188"/>
    </location>
</feature>
<dbReference type="KEGG" id="sve:SVEN_7398"/>
<dbReference type="PROSITE" id="PS01117">
    <property type="entry name" value="HTH_MARR_1"/>
    <property type="match status" value="1"/>
</dbReference>
<organism evidence="6 7">
    <name type="scientific">Streptomyces venezuelae (strain ATCC 10712 / CBS 650.69 / DSM 40230 / JCM 4526 / NBRC 13096 / PD 04745)</name>
    <dbReference type="NCBI Taxonomy" id="953739"/>
    <lineage>
        <taxon>Bacteria</taxon>
        <taxon>Bacillati</taxon>
        <taxon>Actinomycetota</taxon>
        <taxon>Actinomycetes</taxon>
        <taxon>Kitasatosporales</taxon>
        <taxon>Streptomycetaceae</taxon>
        <taxon>Streptomyces</taxon>
    </lineage>
</organism>
<dbReference type="PANTHER" id="PTHR42756">
    <property type="entry name" value="TRANSCRIPTIONAL REGULATOR, MARR"/>
    <property type="match status" value="1"/>
</dbReference>
<keyword evidence="2" id="KW-0238">DNA-binding</keyword>
<dbReference type="GO" id="GO:0003677">
    <property type="term" value="F:DNA binding"/>
    <property type="evidence" value="ECO:0007669"/>
    <property type="project" value="UniProtKB-KW"/>
</dbReference>
<dbReference type="AlphaFoldDB" id="F2R217"/>
<dbReference type="GO" id="GO:0003700">
    <property type="term" value="F:DNA-binding transcription factor activity"/>
    <property type="evidence" value="ECO:0007669"/>
    <property type="project" value="InterPro"/>
</dbReference>
<feature type="compositionally biased region" description="Pro residues" evidence="4">
    <location>
        <begin position="153"/>
        <end position="164"/>
    </location>
</feature>
<accession>F2R217</accession>
<evidence type="ECO:0000256" key="2">
    <source>
        <dbReference type="ARBA" id="ARBA00023125"/>
    </source>
</evidence>
<evidence type="ECO:0000313" key="6">
    <source>
        <dbReference type="EMBL" id="CCA60684.1"/>
    </source>
</evidence>
<gene>
    <name evidence="6" type="ordered locus">SVEN_7398</name>
</gene>
<dbReference type="EMBL" id="FR845719">
    <property type="protein sequence ID" value="CCA60684.1"/>
    <property type="molecule type" value="Genomic_DNA"/>
</dbReference>
<protein>
    <submittedName>
        <fullName evidence="6">Transcriptional regulator, MarR family</fullName>
    </submittedName>
</protein>
<evidence type="ECO:0000256" key="1">
    <source>
        <dbReference type="ARBA" id="ARBA00023015"/>
    </source>
</evidence>
<dbReference type="InterPro" id="IPR023187">
    <property type="entry name" value="Tscrpt_reg_MarR-type_CS"/>
</dbReference>
<dbReference type="SUPFAM" id="SSF46785">
    <property type="entry name" value="Winged helix' DNA-binding domain"/>
    <property type="match status" value="1"/>
</dbReference>
<reference evidence="6 7" key="1">
    <citation type="journal article" date="2011" name="BMC Genomics">
        <title>Genome-wide analysis of the role of GlnR in Streptomyces venezuelae provides new insights into global nitrogen regulation in actinomycetes.</title>
        <authorList>
            <person name="Pullan S.T."/>
            <person name="Bibb M.J."/>
            <person name="Merrick M."/>
        </authorList>
    </citation>
    <scope>NUCLEOTIDE SEQUENCE [LARGE SCALE GENOMIC DNA]</scope>
    <source>
        <strain evidence="7">ATCC 10712 / CBS 650.69 / DSM 40230 / JCM 4526 / NBRC 13096 / PD 04745</strain>
    </source>
</reference>
<keyword evidence="7" id="KW-1185">Reference proteome</keyword>
<dbReference type="SMART" id="SM00347">
    <property type="entry name" value="HTH_MARR"/>
    <property type="match status" value="1"/>
</dbReference>
<dbReference type="HOGENOM" id="CLU_083287_27_5_11"/>
<keyword evidence="1" id="KW-0805">Transcription regulation</keyword>
<dbReference type="InterPro" id="IPR036390">
    <property type="entry name" value="WH_DNA-bd_sf"/>
</dbReference>
<name>F2R217_STRVP</name>
<dbReference type="PATRIC" id="fig|953739.5.peg.2629"/>
<proteinExistence type="predicted"/>
<dbReference type="InterPro" id="IPR036388">
    <property type="entry name" value="WH-like_DNA-bd_sf"/>
</dbReference>
<dbReference type="RefSeq" id="WP_015038579.1">
    <property type="nucleotide sequence ID" value="NZ_JABVZO010000459.1"/>
</dbReference>